<dbReference type="Proteomes" id="UP000256257">
    <property type="component" value="Unassembled WGS sequence"/>
</dbReference>
<comment type="caution">
    <text evidence="2">The sequence shown here is derived from an EMBL/GenBank/DDBJ whole genome shotgun (WGS) entry which is preliminary data.</text>
</comment>
<keyword evidence="3" id="KW-1185">Reference proteome</keyword>
<name>A0A3D9AMG7_9FLAO</name>
<dbReference type="AlphaFoldDB" id="A0A3D9AMG7"/>
<sequence>MYNNKIMKKYIISFLALATVLSSCNDFEDINKNPFAVDIDKAEPEYFLNNSILGAQQDPNIAERVFVLYWKTAARQHLTTGIAGGTYDDSWTVEYWKGISEWLNNANAAIEIANEKKAIGQGKPYYDNLIQVSRIWRAYLMSEFSDNFGPQPLQAFKGMNPGFNSEKEVYYFILHELKDAVAKMNVNQAVPDNPNAYDMVYGFNWGKWVKYANSMRMRVAMRISEVDPVKAKAEFEEAAGSNMLISTSDDNFKVKEDKGWNPLSGVMSREWNSQILSATLNNMYIGLGGVKSTDQLPAAQHTAVKPSDYIGIRYDEQFSTMTNDPSAGYWLDGLPNKIDPRAYKTFYIPGDLTNPIYSLYPTYTNQATTNYGDLTFANGSKVTINTVNTWNTTTIGNWGVKGQRNGLRGVIGCMPALGKQYREGNNFRIFFASWETYFLMAEAALKGWAVPMGDEAAYNKGIQDSFTYNGVSQFYGQYIMSTDYNRDGTSVSYSHTAEPGTSHSMNYKDPVSGNVMTVDIKYPVNTIYKNGSFKNDKLTKIITQKYIANMPWLPLESWSDHRRLGLPFFENPAIETPLVNLPNLTSGNYMTNSILNFPQRLRYPSTFRNTDQVGYDKAVQLLGGSDAVLTPLWWAKH</sequence>
<feature type="signal peptide" evidence="1">
    <location>
        <begin position="1"/>
        <end position="18"/>
    </location>
</feature>
<evidence type="ECO:0000313" key="3">
    <source>
        <dbReference type="Proteomes" id="UP000256257"/>
    </source>
</evidence>
<feature type="chain" id="PRO_5017826235" evidence="1">
    <location>
        <begin position="19"/>
        <end position="637"/>
    </location>
</feature>
<gene>
    <name evidence="2" type="ORF">DRF67_20550</name>
</gene>
<evidence type="ECO:0000313" key="2">
    <source>
        <dbReference type="EMBL" id="REC42538.1"/>
    </source>
</evidence>
<protein>
    <submittedName>
        <fullName evidence="2">SusD/RagB family nutrient-binding outer membrane lipoprotein</fullName>
    </submittedName>
</protein>
<accession>A0A3D9AMG7</accession>
<dbReference type="InterPro" id="IPR011990">
    <property type="entry name" value="TPR-like_helical_dom_sf"/>
</dbReference>
<keyword evidence="1" id="KW-0732">Signal</keyword>
<dbReference type="Pfam" id="PF12741">
    <property type="entry name" value="SusD-like"/>
    <property type="match status" value="2"/>
</dbReference>
<dbReference type="Gene3D" id="1.25.40.390">
    <property type="match status" value="2"/>
</dbReference>
<evidence type="ECO:0000256" key="1">
    <source>
        <dbReference type="SAM" id="SignalP"/>
    </source>
</evidence>
<keyword evidence="2" id="KW-0449">Lipoprotein</keyword>
<organism evidence="2 3">
    <name type="scientific">Chryseobacterium pennipullorum</name>
    <dbReference type="NCBI Taxonomy" id="2258963"/>
    <lineage>
        <taxon>Bacteria</taxon>
        <taxon>Pseudomonadati</taxon>
        <taxon>Bacteroidota</taxon>
        <taxon>Flavobacteriia</taxon>
        <taxon>Flavobacteriales</taxon>
        <taxon>Weeksellaceae</taxon>
        <taxon>Chryseobacterium group</taxon>
        <taxon>Chryseobacterium</taxon>
    </lineage>
</organism>
<dbReference type="EMBL" id="QNVV01000028">
    <property type="protein sequence ID" value="REC42538.1"/>
    <property type="molecule type" value="Genomic_DNA"/>
</dbReference>
<dbReference type="PROSITE" id="PS51257">
    <property type="entry name" value="PROKAR_LIPOPROTEIN"/>
    <property type="match status" value="1"/>
</dbReference>
<dbReference type="OrthoDB" id="725917at2"/>
<proteinExistence type="predicted"/>
<reference evidence="2 3" key="1">
    <citation type="submission" date="2018-06" db="EMBL/GenBank/DDBJ databases">
        <title>Novel Chryseobacterium species.</title>
        <authorList>
            <person name="Newman J."/>
            <person name="Hugo C."/>
            <person name="Oosthuizen L."/>
            <person name="Charimba G."/>
        </authorList>
    </citation>
    <scope>NUCLEOTIDE SEQUENCE [LARGE SCALE GENOMIC DNA]</scope>
    <source>
        <strain evidence="2 3">7_F195</strain>
    </source>
</reference>
<dbReference type="SUPFAM" id="SSF48452">
    <property type="entry name" value="TPR-like"/>
    <property type="match status" value="1"/>
</dbReference>
<dbReference type="InterPro" id="IPR024302">
    <property type="entry name" value="SusD-like"/>
</dbReference>